<feature type="region of interest" description="Disordered" evidence="8">
    <location>
        <begin position="1"/>
        <end position="38"/>
    </location>
</feature>
<evidence type="ECO:0000256" key="2">
    <source>
        <dbReference type="ARBA" id="ARBA00009560"/>
    </source>
</evidence>
<dbReference type="AlphaFoldDB" id="A0A139IUT2"/>
<evidence type="ECO:0000256" key="5">
    <source>
        <dbReference type="ARBA" id="ARBA00023125"/>
    </source>
</evidence>
<gene>
    <name evidence="10" type="ORF">AC579_8162</name>
</gene>
<dbReference type="Proteomes" id="UP000073492">
    <property type="component" value="Unassembled WGS sequence"/>
</dbReference>
<dbReference type="GO" id="GO:0008622">
    <property type="term" value="C:epsilon DNA polymerase complex"/>
    <property type="evidence" value="ECO:0007669"/>
    <property type="project" value="InterPro"/>
</dbReference>
<keyword evidence="5" id="KW-0238">DNA-binding</keyword>
<dbReference type="OrthoDB" id="10254730at2759"/>
<dbReference type="InterPro" id="IPR016266">
    <property type="entry name" value="POLE2"/>
</dbReference>
<evidence type="ECO:0000256" key="8">
    <source>
        <dbReference type="SAM" id="MobiDB-lite"/>
    </source>
</evidence>
<dbReference type="GO" id="GO:0006261">
    <property type="term" value="P:DNA-templated DNA replication"/>
    <property type="evidence" value="ECO:0007669"/>
    <property type="project" value="InterPro"/>
</dbReference>
<organism evidence="10 11">
    <name type="scientific">Pseudocercospora musae</name>
    <dbReference type="NCBI Taxonomy" id="113226"/>
    <lineage>
        <taxon>Eukaryota</taxon>
        <taxon>Fungi</taxon>
        <taxon>Dikarya</taxon>
        <taxon>Ascomycota</taxon>
        <taxon>Pezizomycotina</taxon>
        <taxon>Dothideomycetes</taxon>
        <taxon>Dothideomycetidae</taxon>
        <taxon>Mycosphaerellales</taxon>
        <taxon>Mycosphaerellaceae</taxon>
        <taxon>Pseudocercospora</taxon>
    </lineage>
</organism>
<proteinExistence type="inferred from homology"/>
<dbReference type="EMBL" id="LFZO01000007">
    <property type="protein sequence ID" value="KXT18382.1"/>
    <property type="molecule type" value="Genomic_DNA"/>
</dbReference>
<feature type="compositionally biased region" description="Polar residues" evidence="8">
    <location>
        <begin position="957"/>
        <end position="971"/>
    </location>
</feature>
<evidence type="ECO:0000313" key="10">
    <source>
        <dbReference type="EMBL" id="KXT18382.1"/>
    </source>
</evidence>
<dbReference type="Pfam" id="PF04042">
    <property type="entry name" value="DNA_pol_E_B"/>
    <property type="match status" value="1"/>
</dbReference>
<dbReference type="PANTHER" id="PTHR12708">
    <property type="entry name" value="DNA POLYMERASE EPSILON SUBUNIT B"/>
    <property type="match status" value="1"/>
</dbReference>
<evidence type="ECO:0000256" key="7">
    <source>
        <dbReference type="ARBA" id="ARBA00032930"/>
    </source>
</evidence>
<dbReference type="InterPro" id="IPR007185">
    <property type="entry name" value="DNA_pol_a/d/e_bsu"/>
</dbReference>
<sequence>MAIPQMKVETNPFSSSPAFGTPVHPLPNNNQRPPPPPAFKPQITTILPILLPAHTLRPFAVRTFTKKHNLNLRSSAVQALASFVGRHCGSGWKEEGTGEKVLEQVAKIWKAESGPVIVEDGDKLKTILKTLEGCMSGGRIGTPKGANSLSRQTIFAFGNDSAIDISDRPSLERQGSSFSLSGLRVQSPAAQDEEPEGSQRDPRSWLKVISAFEQPRFTYSVDKKHFLRLENKPNLFPNAKQKTALIKERYNIIHQRLLRNPAFQAPSFSAQTTSLRRSNTVTERKFYKVTPIANLLGRGGTNHLLLGMLDIAPTGTLALNDLSGSISLDLQHATSMQEGRPYFCPGMIVLVDGVYEEDWAGAGSSGLGNTGGVGGTIGGRFVGFEIGGPPVEKRDISLGLSVKAEEVGGGFGWTDFLGQGSERAIGQRMRTLEQRLIGLGSDVEESQRKMVVLSQVTLDQPSTLSALRKVLEQYEVADSPPMSFLLCGDFSSKAAMAGAGTGSIEYKELFNELAAVISDFPNLLRNCTWIFVPGDNDPWASAFSAGASTVLPKEAVPDLFTSRVKRAFANAKQEMGVKKPDMEGEAVWTTNPTRLSLFGPAHEVVVFRDDISARMRRNAIRYGQAIRQQESQADSGIDVLTPEAGEDFAMCGALPSTESEYPQEDTQMTDAMPIEDPPTPLYVSTESYATQEAKRLILSLLPQSTLSPFPLTVRPTHWDYAPSALSLYPLPHTLIMADAEAPAFALTYEGCHVINPGRLVEGGGRRKKVQWAADDENDLTSKTPAAAWQPCSWDMQQTSIGFEDNQLQQRRHIPIAEHIMFSDRRGSNDAHKMKKLGAALQEVNETFYAPTPVAESANAMAHDLRGDGRSLYSPDLRPQNSCERSRAEDKRQSGLTPTPFISSLALASLPDSAIGTLEAESKISNGRVNIVQCLDGTRTPAAARPLLRRSTSDALRASQQKLRQLQDSSAISERPALPSLISPTPMRRSRSSTYTTFCNEEREPQNDRSSTYLPHPSHGSMPPDPQHSPSVLGRRPPVRPTPPHRTPSHEVRQRESALQAELESLRGQLSTHEQRREREMVAVNFALNRIVEQQNNQMHVQQMLLEKLAGMDLQATQGIQEYAAAHEDEEEGKHSENMLETEQGVFLEKESGSGWTAKVEKEAAEASKEAKKHELVTAEVEKEWRSRMLEG</sequence>
<protein>
    <recommendedName>
        <fullName evidence="3">DNA polymerase epsilon subunit B</fullName>
    </recommendedName>
    <alternativeName>
        <fullName evidence="7">DNA polymerase II subunit 2</fullName>
    </alternativeName>
</protein>
<dbReference type="GO" id="GO:0003677">
    <property type="term" value="F:DNA binding"/>
    <property type="evidence" value="ECO:0007669"/>
    <property type="project" value="UniProtKB-KW"/>
</dbReference>
<dbReference type="PANTHER" id="PTHR12708:SF0">
    <property type="entry name" value="DNA POLYMERASE EPSILON SUBUNIT 2"/>
    <property type="match status" value="1"/>
</dbReference>
<name>A0A139IUT2_9PEZI</name>
<evidence type="ECO:0000259" key="9">
    <source>
        <dbReference type="Pfam" id="PF04042"/>
    </source>
</evidence>
<reference evidence="10 11" key="1">
    <citation type="submission" date="2015-07" db="EMBL/GenBank/DDBJ databases">
        <title>Comparative genomics of the Sigatoka disease complex on banana suggests a link between parallel evolutionary changes in Pseudocercospora fijiensis and Pseudocercospora eumusae and increased virulence on the banana host.</title>
        <authorList>
            <person name="Chang T.-C."/>
            <person name="Salvucci A."/>
            <person name="Crous P.W."/>
            <person name="Stergiopoulos I."/>
        </authorList>
    </citation>
    <scope>NUCLEOTIDE SEQUENCE [LARGE SCALE GENOMIC DNA]</scope>
    <source>
        <strain evidence="10 11">CBS 116634</strain>
    </source>
</reference>
<evidence type="ECO:0000256" key="4">
    <source>
        <dbReference type="ARBA" id="ARBA00022705"/>
    </source>
</evidence>
<keyword evidence="11" id="KW-1185">Reference proteome</keyword>
<evidence type="ECO:0000256" key="3">
    <source>
        <dbReference type="ARBA" id="ARBA00016011"/>
    </source>
</evidence>
<feature type="compositionally biased region" description="Basic and acidic residues" evidence="8">
    <location>
        <begin position="1158"/>
        <end position="1175"/>
    </location>
</feature>
<feature type="region of interest" description="Disordered" evidence="8">
    <location>
        <begin position="865"/>
        <end position="897"/>
    </location>
</feature>
<keyword evidence="4" id="KW-0235">DNA replication</keyword>
<keyword evidence="6" id="KW-0539">Nucleus</keyword>
<feature type="compositionally biased region" description="Basic and acidic residues" evidence="8">
    <location>
        <begin position="883"/>
        <end position="892"/>
    </location>
</feature>
<feature type="region of interest" description="Disordered" evidence="8">
    <location>
        <begin position="942"/>
        <end position="1059"/>
    </location>
</feature>
<evidence type="ECO:0000256" key="1">
    <source>
        <dbReference type="ARBA" id="ARBA00004123"/>
    </source>
</evidence>
<comment type="caution">
    <text evidence="10">The sequence shown here is derived from an EMBL/GenBank/DDBJ whole genome shotgun (WGS) entry which is preliminary data.</text>
</comment>
<accession>A0A139IUT2</accession>
<comment type="subcellular location">
    <subcellularLocation>
        <location evidence="1">Nucleus</location>
    </subcellularLocation>
</comment>
<comment type="similarity">
    <text evidence="2">Belongs to the DNA polymerase epsilon subunit B family.</text>
</comment>
<feature type="domain" description="DNA polymerase alpha/delta/epsilon subunit B" evidence="9">
    <location>
        <begin position="451"/>
        <end position="744"/>
    </location>
</feature>
<evidence type="ECO:0000256" key="6">
    <source>
        <dbReference type="ARBA" id="ARBA00023242"/>
    </source>
</evidence>
<feature type="region of interest" description="Disordered" evidence="8">
    <location>
        <begin position="1145"/>
        <end position="1175"/>
    </location>
</feature>
<dbReference type="GO" id="GO:0042276">
    <property type="term" value="P:error-prone translesion synthesis"/>
    <property type="evidence" value="ECO:0007669"/>
    <property type="project" value="TreeGrafter"/>
</dbReference>
<evidence type="ECO:0000313" key="11">
    <source>
        <dbReference type="Proteomes" id="UP000073492"/>
    </source>
</evidence>
<dbReference type="STRING" id="113226.A0A139IUT2"/>
<feature type="region of interest" description="Disordered" evidence="8">
    <location>
        <begin position="166"/>
        <end position="202"/>
    </location>
</feature>